<dbReference type="Proteomes" id="UP001589810">
    <property type="component" value="Unassembled WGS sequence"/>
</dbReference>
<dbReference type="GO" id="GO:0008233">
    <property type="term" value="F:peptidase activity"/>
    <property type="evidence" value="ECO:0007669"/>
    <property type="project" value="UniProtKB-KW"/>
</dbReference>
<evidence type="ECO:0000256" key="1">
    <source>
        <dbReference type="SAM" id="Phobius"/>
    </source>
</evidence>
<accession>A0ABV6MSE3</accession>
<name>A0ABV6MSE3_9PSEU</name>
<feature type="transmembrane region" description="Helical" evidence="1">
    <location>
        <begin position="288"/>
        <end position="312"/>
    </location>
</feature>
<evidence type="ECO:0000313" key="2">
    <source>
        <dbReference type="EMBL" id="MFC0542741.1"/>
    </source>
</evidence>
<keyword evidence="2" id="KW-0645">Protease</keyword>
<sequence>MSRAILLMATLLSACYAVAVLLEFLKPANGGTTAGIFYPGVPVENFIPFWGAIASWPLALALVLLRRKLIAAAVLVLPFVIDPVIDLVRFFPLTLSCLPTTAAAVWAIRRTQRLRRLPGGVLPTAFAGGLLVATGFGGSMNALNIDYAPAFLVWSKVQGMLAHPDLARLRDGSFQRELLAAKQLTGTLLAVDAGVFEELGKGLVIGAIYLATRQRWHGVASGIVVGATVGLGFNLLESVEYMTGDGAFQFWIRQAVGLFGAHTAFSALVGAGFGIAGRLADPRRRRLVIGLGFGMAICGHFANDSILTVVAGRLTVGDPTLSALVVQPLAVIALQLPFVLMYVLLLRKGMRDQSTAMAAGLTAAAADGSGAVIGAEVPILLDARRRFGLRLATFAQRGLPAYRWLTELHDRQLELGVTMAPELRARIIDMKRNPWVVAP</sequence>
<protein>
    <submittedName>
        <fullName evidence="2">PrsW family glutamic-type intramembrane protease</fullName>
        <ecNumber evidence="2">3.4.-.-</ecNumber>
    </submittedName>
</protein>
<dbReference type="EMBL" id="JBHLUD010000004">
    <property type="protein sequence ID" value="MFC0542741.1"/>
    <property type="molecule type" value="Genomic_DNA"/>
</dbReference>
<organism evidence="2 3">
    <name type="scientific">Kutzneria chonburiensis</name>
    <dbReference type="NCBI Taxonomy" id="1483604"/>
    <lineage>
        <taxon>Bacteria</taxon>
        <taxon>Bacillati</taxon>
        <taxon>Actinomycetota</taxon>
        <taxon>Actinomycetes</taxon>
        <taxon>Pseudonocardiales</taxon>
        <taxon>Pseudonocardiaceae</taxon>
        <taxon>Kutzneria</taxon>
    </lineage>
</organism>
<feature type="transmembrane region" description="Helical" evidence="1">
    <location>
        <begin position="46"/>
        <end position="64"/>
    </location>
</feature>
<feature type="transmembrane region" description="Helical" evidence="1">
    <location>
        <begin position="216"/>
        <end position="236"/>
    </location>
</feature>
<feature type="transmembrane region" description="Helical" evidence="1">
    <location>
        <begin position="256"/>
        <end position="276"/>
    </location>
</feature>
<keyword evidence="1" id="KW-0472">Membrane</keyword>
<dbReference type="PANTHER" id="PTHR36844">
    <property type="entry name" value="PROTEASE PRSW"/>
    <property type="match status" value="1"/>
</dbReference>
<gene>
    <name evidence="2" type="ORF">ACFFH7_14685</name>
</gene>
<dbReference type="RefSeq" id="WP_273941157.1">
    <property type="nucleotide sequence ID" value="NZ_CP097263.1"/>
</dbReference>
<keyword evidence="1" id="KW-0812">Transmembrane</keyword>
<comment type="caution">
    <text evidence="2">The sequence shown here is derived from an EMBL/GenBank/DDBJ whole genome shotgun (WGS) entry which is preliminary data.</text>
</comment>
<reference evidence="2 3" key="1">
    <citation type="submission" date="2024-09" db="EMBL/GenBank/DDBJ databases">
        <authorList>
            <person name="Sun Q."/>
            <person name="Mori K."/>
        </authorList>
    </citation>
    <scope>NUCLEOTIDE SEQUENCE [LARGE SCALE GENOMIC DNA]</scope>
    <source>
        <strain evidence="2 3">TBRC 1432</strain>
    </source>
</reference>
<dbReference type="GO" id="GO:0006508">
    <property type="term" value="P:proteolysis"/>
    <property type="evidence" value="ECO:0007669"/>
    <property type="project" value="UniProtKB-KW"/>
</dbReference>
<proteinExistence type="predicted"/>
<dbReference type="PROSITE" id="PS51257">
    <property type="entry name" value="PROKAR_LIPOPROTEIN"/>
    <property type="match status" value="1"/>
</dbReference>
<keyword evidence="3" id="KW-1185">Reference proteome</keyword>
<dbReference type="PANTHER" id="PTHR36844:SF1">
    <property type="entry name" value="PROTEASE PRSW"/>
    <property type="match status" value="1"/>
</dbReference>
<keyword evidence="2" id="KW-0378">Hydrolase</keyword>
<dbReference type="InterPro" id="IPR026898">
    <property type="entry name" value="PrsW"/>
</dbReference>
<feature type="transmembrane region" description="Helical" evidence="1">
    <location>
        <begin position="324"/>
        <end position="345"/>
    </location>
</feature>
<evidence type="ECO:0000313" key="3">
    <source>
        <dbReference type="Proteomes" id="UP001589810"/>
    </source>
</evidence>
<keyword evidence="1" id="KW-1133">Transmembrane helix</keyword>
<dbReference type="Pfam" id="PF13367">
    <property type="entry name" value="PrsW-protease"/>
    <property type="match status" value="1"/>
</dbReference>
<dbReference type="EC" id="3.4.-.-" evidence="2"/>